<proteinExistence type="predicted"/>
<sequence length="39" mass="3955">MVAAALVLLASSPDKASADIKQGLFPLLSVLALTFGLLV</sequence>
<accession>A0A7W8TTI9</accession>
<dbReference type="EMBL" id="JACHDR010000001">
    <property type="protein sequence ID" value="MBB5511753.1"/>
    <property type="molecule type" value="Genomic_DNA"/>
</dbReference>
<evidence type="ECO:0000313" key="2">
    <source>
        <dbReference type="Proteomes" id="UP000580797"/>
    </source>
</evidence>
<comment type="caution">
    <text evidence="1">The sequence shown here is derived from an EMBL/GenBank/DDBJ whole genome shotgun (WGS) entry which is preliminary data.</text>
</comment>
<dbReference type="Proteomes" id="UP000580797">
    <property type="component" value="Unassembled WGS sequence"/>
</dbReference>
<protein>
    <submittedName>
        <fullName evidence="1">Uncharacterized protein</fullName>
    </submittedName>
</protein>
<name>A0A7W8TTI9_9MICC</name>
<dbReference type="AlphaFoldDB" id="A0A7W8TTI9"/>
<gene>
    <name evidence="1" type="ORF">HD598_000440</name>
</gene>
<evidence type="ECO:0000313" key="1">
    <source>
        <dbReference type="EMBL" id="MBB5511753.1"/>
    </source>
</evidence>
<reference evidence="1 2" key="1">
    <citation type="submission" date="2020-08" db="EMBL/GenBank/DDBJ databases">
        <title>Sequencing the genomes of 1000 actinobacteria strains.</title>
        <authorList>
            <person name="Klenk H.-P."/>
        </authorList>
    </citation>
    <scope>NUCLEOTIDE SEQUENCE [LARGE SCALE GENOMIC DNA]</scope>
    <source>
        <strain evidence="1 2">DSM 105783</strain>
    </source>
</reference>
<organism evidence="1 2">
    <name type="scientific">Neomicrococcus aestuarii</name>
    <dbReference type="NCBI Taxonomy" id="556325"/>
    <lineage>
        <taxon>Bacteria</taxon>
        <taxon>Bacillati</taxon>
        <taxon>Actinomycetota</taxon>
        <taxon>Actinomycetes</taxon>
        <taxon>Micrococcales</taxon>
        <taxon>Micrococcaceae</taxon>
        <taxon>Neomicrococcus</taxon>
    </lineage>
</organism>